<feature type="compositionally biased region" description="Polar residues" evidence="1">
    <location>
        <begin position="257"/>
        <end position="266"/>
    </location>
</feature>
<dbReference type="AlphaFoldDB" id="A0A6L2JZN0"/>
<comment type="caution">
    <text evidence="3">The sequence shown here is derived from an EMBL/GenBank/DDBJ whole genome shotgun (WGS) entry which is preliminary data.</text>
</comment>
<proteinExistence type="predicted"/>
<organism evidence="3">
    <name type="scientific">Tanacetum cinerariifolium</name>
    <name type="common">Dalmatian daisy</name>
    <name type="synonym">Chrysanthemum cinerariifolium</name>
    <dbReference type="NCBI Taxonomy" id="118510"/>
    <lineage>
        <taxon>Eukaryota</taxon>
        <taxon>Viridiplantae</taxon>
        <taxon>Streptophyta</taxon>
        <taxon>Embryophyta</taxon>
        <taxon>Tracheophyta</taxon>
        <taxon>Spermatophyta</taxon>
        <taxon>Magnoliopsida</taxon>
        <taxon>eudicotyledons</taxon>
        <taxon>Gunneridae</taxon>
        <taxon>Pentapetalae</taxon>
        <taxon>asterids</taxon>
        <taxon>campanulids</taxon>
        <taxon>Asterales</taxon>
        <taxon>Asteraceae</taxon>
        <taxon>Asteroideae</taxon>
        <taxon>Anthemideae</taxon>
        <taxon>Anthemidinae</taxon>
        <taxon>Tanacetum</taxon>
    </lineage>
</organism>
<keyword evidence="3" id="KW-0695">RNA-directed DNA polymerase</keyword>
<accession>A0A6L2JZN0</accession>
<protein>
    <submittedName>
        <fullName evidence="3">Reverse transcriptase domain-containing protein</fullName>
    </submittedName>
</protein>
<keyword evidence="3" id="KW-0808">Transferase</keyword>
<dbReference type="InterPro" id="IPR045358">
    <property type="entry name" value="Ty3_capsid"/>
</dbReference>
<feature type="region of interest" description="Disordered" evidence="1">
    <location>
        <begin position="257"/>
        <end position="294"/>
    </location>
</feature>
<feature type="domain" description="Ty3 transposon capsid-like protein" evidence="2">
    <location>
        <begin position="116"/>
        <end position="177"/>
    </location>
</feature>
<feature type="compositionally biased region" description="Low complexity" evidence="1">
    <location>
        <begin position="180"/>
        <end position="204"/>
    </location>
</feature>
<dbReference type="Pfam" id="PF19259">
    <property type="entry name" value="Ty3_capsid"/>
    <property type="match status" value="1"/>
</dbReference>
<evidence type="ECO:0000313" key="3">
    <source>
        <dbReference type="EMBL" id="GEU41285.1"/>
    </source>
</evidence>
<evidence type="ECO:0000259" key="2">
    <source>
        <dbReference type="Pfam" id="PF19259"/>
    </source>
</evidence>
<keyword evidence="3" id="KW-0548">Nucleotidyltransferase</keyword>
<dbReference type="EMBL" id="BKCJ010001417">
    <property type="protein sequence ID" value="GEU41285.1"/>
    <property type="molecule type" value="Genomic_DNA"/>
</dbReference>
<sequence length="294" mass="33388">MPPKRTSTSAAPAMTQAAIRQLVADIVTAALEAQAATVASNDNLNRNTEPRENPIAKKGSYNEFIRCQPFYFNGTEGAVGLIRWFERTKLVFSRSNRVKENKVTFATVLCPNMVPNTEKLMEVFIEGLTQSIKGTVTASKPQTLEEAINIAQRLMDQIIKRDSMQGTSDHKRKFDDRRNSSNNNYSNNHVNNYQNNRNNNSNRNNDYRQRQNRRSESFRSYVATPIENNGTSHWKQSAANICNLSCMRRERALQLSVSKGKQQCPQKNIAAKRQERSPRPERSRGYVPSKPTSS</sequence>
<feature type="compositionally biased region" description="Basic and acidic residues" evidence="1">
    <location>
        <begin position="161"/>
        <end position="179"/>
    </location>
</feature>
<dbReference type="GO" id="GO:0003964">
    <property type="term" value="F:RNA-directed DNA polymerase activity"/>
    <property type="evidence" value="ECO:0007669"/>
    <property type="project" value="UniProtKB-KW"/>
</dbReference>
<evidence type="ECO:0000256" key="1">
    <source>
        <dbReference type="SAM" id="MobiDB-lite"/>
    </source>
</evidence>
<name>A0A6L2JZN0_TANCI</name>
<gene>
    <name evidence="3" type="ORF">Tci_013263</name>
</gene>
<feature type="region of interest" description="Disordered" evidence="1">
    <location>
        <begin position="161"/>
        <end position="218"/>
    </location>
</feature>
<reference evidence="3" key="1">
    <citation type="journal article" date="2019" name="Sci. Rep.">
        <title>Draft genome of Tanacetum cinerariifolium, the natural source of mosquito coil.</title>
        <authorList>
            <person name="Yamashiro T."/>
            <person name="Shiraishi A."/>
            <person name="Satake H."/>
            <person name="Nakayama K."/>
        </authorList>
    </citation>
    <scope>NUCLEOTIDE SEQUENCE</scope>
</reference>
<feature type="compositionally biased region" description="Basic and acidic residues" evidence="1">
    <location>
        <begin position="205"/>
        <end position="217"/>
    </location>
</feature>
<feature type="compositionally biased region" description="Basic and acidic residues" evidence="1">
    <location>
        <begin position="272"/>
        <end position="284"/>
    </location>
</feature>